<evidence type="ECO:0000256" key="1">
    <source>
        <dbReference type="ARBA" id="ARBA00004123"/>
    </source>
</evidence>
<evidence type="ECO:0000256" key="7">
    <source>
        <dbReference type="SAM" id="MobiDB-lite"/>
    </source>
</evidence>
<dbReference type="Gene3D" id="3.40.109.10">
    <property type="entry name" value="NADH Oxidase"/>
    <property type="match status" value="1"/>
</dbReference>
<evidence type="ECO:0000256" key="6">
    <source>
        <dbReference type="ARBA" id="ARBA00023242"/>
    </source>
</evidence>
<dbReference type="AlphaFoldDB" id="A0A9P6W422"/>
<protein>
    <recommendedName>
        <fullName evidence="9">Nitroreductase domain-containing protein</fullName>
    </recommendedName>
</protein>
<reference evidence="10 11" key="1">
    <citation type="submission" date="2020-11" db="EMBL/GenBank/DDBJ databases">
        <title>Kefir isolates.</title>
        <authorList>
            <person name="Marcisauskas S."/>
            <person name="Kim Y."/>
            <person name="Blasche S."/>
        </authorList>
    </citation>
    <scope>NUCLEOTIDE SEQUENCE [LARGE SCALE GENOMIC DNA]</scope>
    <source>
        <strain evidence="10 11">KR</strain>
    </source>
</reference>
<comment type="subcellular location">
    <subcellularLocation>
        <location evidence="2">Cytoplasm</location>
    </subcellularLocation>
    <subcellularLocation>
        <location evidence="1">Nucleus</location>
    </subcellularLocation>
</comment>
<keyword evidence="8" id="KW-0812">Transmembrane</keyword>
<dbReference type="Proteomes" id="UP000777482">
    <property type="component" value="Unassembled WGS sequence"/>
</dbReference>
<dbReference type="EMBL" id="PUHQ01000022">
    <property type="protein sequence ID" value="KAG0663105.1"/>
    <property type="molecule type" value="Genomic_DNA"/>
</dbReference>
<dbReference type="SUPFAM" id="SSF55469">
    <property type="entry name" value="FMN-dependent nitroreductase-like"/>
    <property type="match status" value="1"/>
</dbReference>
<dbReference type="GO" id="GO:0016491">
    <property type="term" value="F:oxidoreductase activity"/>
    <property type="evidence" value="ECO:0007669"/>
    <property type="project" value="UniProtKB-KW"/>
</dbReference>
<proteinExistence type="inferred from homology"/>
<keyword evidence="8" id="KW-0472">Membrane</keyword>
<dbReference type="Pfam" id="PF00881">
    <property type="entry name" value="Nitroreductase"/>
    <property type="match status" value="1"/>
</dbReference>
<keyword evidence="6" id="KW-0539">Nucleus</keyword>
<dbReference type="GO" id="GO:0005737">
    <property type="term" value="C:cytoplasm"/>
    <property type="evidence" value="ECO:0007669"/>
    <property type="project" value="UniProtKB-SubCell"/>
</dbReference>
<dbReference type="FunFam" id="3.40.109.10:FF:000001">
    <property type="entry name" value="Nitroreductase family"/>
    <property type="match status" value="1"/>
</dbReference>
<dbReference type="GO" id="GO:0034599">
    <property type="term" value="P:cellular response to oxidative stress"/>
    <property type="evidence" value="ECO:0007669"/>
    <property type="project" value="InterPro"/>
</dbReference>
<keyword evidence="11" id="KW-1185">Reference proteome</keyword>
<keyword evidence="5" id="KW-0560">Oxidoreductase</keyword>
<feature type="region of interest" description="Disordered" evidence="7">
    <location>
        <begin position="495"/>
        <end position="523"/>
    </location>
</feature>
<evidence type="ECO:0000313" key="10">
    <source>
        <dbReference type="EMBL" id="KAG0663105.1"/>
    </source>
</evidence>
<organism evidence="10 11">
    <name type="scientific">Rhodotorula mucilaginosa</name>
    <name type="common">Yeast</name>
    <name type="synonym">Rhodotorula rubra</name>
    <dbReference type="NCBI Taxonomy" id="5537"/>
    <lineage>
        <taxon>Eukaryota</taxon>
        <taxon>Fungi</taxon>
        <taxon>Dikarya</taxon>
        <taxon>Basidiomycota</taxon>
        <taxon>Pucciniomycotina</taxon>
        <taxon>Microbotryomycetes</taxon>
        <taxon>Sporidiobolales</taxon>
        <taxon>Sporidiobolaceae</taxon>
        <taxon>Rhodotorula</taxon>
    </lineage>
</organism>
<keyword evidence="8" id="KW-1133">Transmembrane helix</keyword>
<comment type="caution">
    <text evidence="10">The sequence shown here is derived from an EMBL/GenBank/DDBJ whole genome shotgun (WGS) entry which is preliminary data.</text>
</comment>
<dbReference type="GO" id="GO:0005634">
    <property type="term" value="C:nucleus"/>
    <property type="evidence" value="ECO:0007669"/>
    <property type="project" value="UniProtKB-SubCell"/>
</dbReference>
<dbReference type="InterPro" id="IPR000415">
    <property type="entry name" value="Nitroreductase-like"/>
</dbReference>
<feature type="transmembrane region" description="Helical" evidence="8">
    <location>
        <begin position="38"/>
        <end position="57"/>
    </location>
</feature>
<sequence>MVSRPDSDLIRRQAYGGESTSTAHAARRMSVPKVPRRTAVLSLVGLSVFALLLHVTANKDALSSLPRKGRRLAPQDAAASYRGFLAHPSEAAALPLVSSIASFGQAKPAAEPVTVSICAIPTHEEQYLPEWLTWHRLIGVERFYLFDNSPSLRMRRLLRPWIEEGTVVLFDLFYPDGTNIGSVYQQDALRMCESFVLSNTSWASHHDVDEFLMVDAPGWSSPIPTVVASAAGSADSSPASSNDTMSSSTWRYPLHERFQTSLDRATCVPLLRLPFQNYGLRELPLDESITDRQTVRDRVPANFHTYGKMFIHSAGDPARGGWMGPHSCKVPPGTVILDAHGKDFKYEKGSYPYDGLPLPQEALYLVHYVQRSLEDCERKFHVVSGTSQDWRTRDGLDGCARNYVPTDEELNDPEARRALEALPRSKLLVQRPDAWRQLFIRDTSVRDSWQGRMTRAILSDWRARSGRRRLEEGWFWEHGEDASDARLERLAGVGRAKDGNSPERLAPPRAPRHRNFSQRTKPSDYKGLQLPGFALLPFCTHLACLSEPLRPSLVPRSPPLASHPWLSHFSQRKPNTGRRASVFACIGVPKLTMHSFRCCSQISASRTMSSTSAAPSNAIAFLQAVEHRRTIYALGKESPIPDARIQEIVEFAVKNCPSSFNSQSTRAVLVLGKNHDKVWDIAKKQIKAIVPEDAWPASETRLNGFQGAYGTVLLYEDQSVVKGLQENIPLYAEHFPIWSEHTHGIHAFTIWTALSAEGLGASLQHYNPLIDADVAKEFDVPETWKLRAQLVFGKPVAPAGEKTFKPLEERVKVFA</sequence>
<feature type="domain" description="Nitroreductase" evidence="9">
    <location>
        <begin position="626"/>
        <end position="794"/>
    </location>
</feature>
<evidence type="ECO:0000256" key="3">
    <source>
        <dbReference type="ARBA" id="ARBA00007118"/>
    </source>
</evidence>
<dbReference type="PANTHER" id="PTHR43035:SF1">
    <property type="entry name" value="FATTY ACID REPRESSION MUTANT PROTEIN 2-RELATED"/>
    <property type="match status" value="1"/>
</dbReference>
<evidence type="ECO:0000256" key="5">
    <source>
        <dbReference type="ARBA" id="ARBA00023002"/>
    </source>
</evidence>
<dbReference type="Pfam" id="PF13704">
    <property type="entry name" value="Glyco_tranf_2_4"/>
    <property type="match status" value="1"/>
</dbReference>
<evidence type="ECO:0000313" key="11">
    <source>
        <dbReference type="Proteomes" id="UP000777482"/>
    </source>
</evidence>
<dbReference type="CDD" id="cd02140">
    <property type="entry name" value="Frm2-like"/>
    <property type="match status" value="1"/>
</dbReference>
<accession>A0A9P6W422</accession>
<keyword evidence="4" id="KW-0963">Cytoplasm</keyword>
<evidence type="ECO:0000256" key="8">
    <source>
        <dbReference type="SAM" id="Phobius"/>
    </source>
</evidence>
<comment type="similarity">
    <text evidence="3">Belongs to the nitroreductase family.</text>
</comment>
<gene>
    <name evidence="10" type="ORF">C6P46_002948</name>
</gene>
<dbReference type="OrthoDB" id="2526284at2759"/>
<name>A0A9P6W422_RHOMI</name>
<dbReference type="InterPro" id="IPR029479">
    <property type="entry name" value="Nitroreductase"/>
</dbReference>
<dbReference type="PANTHER" id="PTHR43035">
    <property type="entry name" value="FATTY ACID REPRESSION MUTANT PROTEIN 2-RELATED"/>
    <property type="match status" value="1"/>
</dbReference>
<evidence type="ECO:0000256" key="4">
    <source>
        <dbReference type="ARBA" id="ARBA00022490"/>
    </source>
</evidence>
<evidence type="ECO:0000256" key="2">
    <source>
        <dbReference type="ARBA" id="ARBA00004496"/>
    </source>
</evidence>
<evidence type="ECO:0000259" key="9">
    <source>
        <dbReference type="Pfam" id="PF00881"/>
    </source>
</evidence>
<dbReference type="InterPro" id="IPR033877">
    <property type="entry name" value="Frm2/Hbn1"/>
</dbReference>